<dbReference type="RefSeq" id="WP_237855413.1">
    <property type="nucleotide sequence ID" value="NZ_JAKLWS010000025.1"/>
</dbReference>
<evidence type="ECO:0000259" key="18">
    <source>
        <dbReference type="Pfam" id="PF00905"/>
    </source>
</evidence>
<dbReference type="Gene3D" id="3.40.710.10">
    <property type="entry name" value="DD-peptidase/beta-lactamase superfamily"/>
    <property type="match status" value="2"/>
</dbReference>
<dbReference type="InterPro" id="IPR023346">
    <property type="entry name" value="Lysozyme-like_dom_sf"/>
</dbReference>
<gene>
    <name evidence="20" type="ORF">L6773_15875</name>
</gene>
<comment type="caution">
    <text evidence="20">The sequence shown here is derived from an EMBL/GenBank/DDBJ whole genome shotgun (WGS) entry which is preliminary data.</text>
</comment>
<name>A0ABS9KGT6_9BACT</name>
<dbReference type="SUPFAM" id="SSF53955">
    <property type="entry name" value="Lysozyme-like"/>
    <property type="match status" value="1"/>
</dbReference>
<dbReference type="Proteomes" id="UP001165366">
    <property type="component" value="Unassembled WGS sequence"/>
</dbReference>
<evidence type="ECO:0000259" key="19">
    <source>
        <dbReference type="Pfam" id="PF00912"/>
    </source>
</evidence>
<evidence type="ECO:0000256" key="12">
    <source>
        <dbReference type="ARBA" id="ARBA00022984"/>
    </source>
</evidence>
<sequence length="775" mass="87807">MSKTKKRILIGFCALPLALVIIFISMVYGGYFGPVPGTDELSSIQNYEASQVFSSDGKLLGTYYLQNRTEVSLEEINPLMTRALIAVEDARFYEHNGIDERALARVLFKTILLGQDTGGGSTLTQQLAKNLYPRDETGWFHLVGDKFREMIIARRLERVYSKEKILSLYLNSVSFGEEIYGVEMAALRFFGKDASDLNLQEAATLTGMLKGTSWYNPKNHPERAKERRNVVLNQMVRYGNLSSEVADSVMALPTQLTYTRITSNEGPAPYFREHIRQEVSRILESRTGSDGKKYNLYTDGLEIQTTVDSRVQIAAEKAVDAQMKELQDFLNRQIERSPIFADRNDSTIHYAWRQTDQYEQLKNAGRTDSEIDSVLHTPRQMELFTWDGYEQRSVAPYDSLKHYLSFLNSGFLAMKPQNGHVVAWVGGINHKHFKYDHVKSKRQVGSAFKPIVYAAALESGMRPCDYRRNILTTYEEYEEWTPRNHADEYGGRYSISAALANSYNTIAVDLLMDTGIPEVQSTAQKMGIQSYIPSEPSIALGTAEVSLMELVTSYTSFLNEGRPATPILITSIKNAQGEVIYQPENETPGYNEQVASAMDDNSLSPRTAATMVRMLEKVVNEGTGYRLRSRFGIDHALAGKTGTTQNYTDGWFVGMTPEMVFGTWVGGWNYRVRFDGSMGYASQTALPIVGRFLQNIQDYPELEQADRFYSNQTSLSYRLNCPDFRPDKLSDRLKDFFQGRDDDEPVVKDDEEKKSIFGRIRSIFTKDDDESNSDN</sequence>
<evidence type="ECO:0000256" key="10">
    <source>
        <dbReference type="ARBA" id="ARBA00022801"/>
    </source>
</evidence>
<evidence type="ECO:0000256" key="6">
    <source>
        <dbReference type="ARBA" id="ARBA00022645"/>
    </source>
</evidence>
<evidence type="ECO:0000256" key="16">
    <source>
        <dbReference type="ARBA" id="ARBA00034000"/>
    </source>
</evidence>
<organism evidence="20 21">
    <name type="scientific">Rhodohalobacter sulfatireducens</name>
    <dbReference type="NCBI Taxonomy" id="2911366"/>
    <lineage>
        <taxon>Bacteria</taxon>
        <taxon>Pseudomonadati</taxon>
        <taxon>Balneolota</taxon>
        <taxon>Balneolia</taxon>
        <taxon>Balneolales</taxon>
        <taxon>Balneolaceae</taxon>
        <taxon>Rhodohalobacter</taxon>
    </lineage>
</organism>
<keyword evidence="10" id="KW-0378">Hydrolase</keyword>
<proteinExistence type="inferred from homology"/>
<evidence type="ECO:0000256" key="1">
    <source>
        <dbReference type="ARBA" id="ARBA00004236"/>
    </source>
</evidence>
<evidence type="ECO:0000256" key="8">
    <source>
        <dbReference type="ARBA" id="ARBA00022676"/>
    </source>
</evidence>
<evidence type="ECO:0000256" key="15">
    <source>
        <dbReference type="ARBA" id="ARBA00023316"/>
    </source>
</evidence>
<keyword evidence="7" id="KW-0645">Protease</keyword>
<feature type="domain" description="Glycosyl transferase family 51" evidence="19">
    <location>
        <begin position="57"/>
        <end position="235"/>
    </location>
</feature>
<evidence type="ECO:0000256" key="13">
    <source>
        <dbReference type="ARBA" id="ARBA00023136"/>
    </source>
</evidence>
<dbReference type="EMBL" id="JAKLWS010000025">
    <property type="protein sequence ID" value="MCG2590056.1"/>
    <property type="molecule type" value="Genomic_DNA"/>
</dbReference>
<comment type="similarity">
    <text evidence="4">In the N-terminal section; belongs to the glycosyltransferase 51 family.</text>
</comment>
<feature type="domain" description="Penicillin-binding protein transpeptidase" evidence="18">
    <location>
        <begin position="411"/>
        <end position="658"/>
    </location>
</feature>
<reference evidence="20" key="1">
    <citation type="submission" date="2022-01" db="EMBL/GenBank/DDBJ databases">
        <authorList>
            <person name="Wang Y."/>
        </authorList>
    </citation>
    <scope>NUCLEOTIDE SEQUENCE</scope>
    <source>
        <strain evidence="20">WB101</strain>
    </source>
</reference>
<protein>
    <submittedName>
        <fullName evidence="20">Transglycosylase domain-containing protein</fullName>
    </submittedName>
</protein>
<dbReference type="InterPro" id="IPR001264">
    <property type="entry name" value="Glyco_trans_51"/>
</dbReference>
<keyword evidence="5" id="KW-1003">Cell membrane</keyword>
<comment type="similarity">
    <text evidence="3">In the C-terminal section; belongs to the transpeptidase family.</text>
</comment>
<reference evidence="20" key="2">
    <citation type="submission" date="2024-05" db="EMBL/GenBank/DDBJ databases">
        <title>Rhodohalobacter halophilus gen. nov., sp. nov., a moderately halophilic member of the family Balneolaceae.</title>
        <authorList>
            <person name="Xia J."/>
        </authorList>
    </citation>
    <scope>NUCLEOTIDE SEQUENCE</scope>
    <source>
        <strain evidence="20">WB101</strain>
    </source>
</reference>
<keyword evidence="13" id="KW-0472">Membrane</keyword>
<evidence type="ECO:0000256" key="7">
    <source>
        <dbReference type="ARBA" id="ARBA00022670"/>
    </source>
</evidence>
<keyword evidence="11" id="KW-0133">Cell shape</keyword>
<keyword evidence="21" id="KW-1185">Reference proteome</keyword>
<evidence type="ECO:0000256" key="11">
    <source>
        <dbReference type="ARBA" id="ARBA00022960"/>
    </source>
</evidence>
<evidence type="ECO:0000313" key="20">
    <source>
        <dbReference type="EMBL" id="MCG2590056.1"/>
    </source>
</evidence>
<keyword evidence="12" id="KW-0573">Peptidoglycan synthesis</keyword>
<keyword evidence="15" id="KW-0961">Cell wall biogenesis/degradation</keyword>
<keyword evidence="9" id="KW-0808">Transferase</keyword>
<evidence type="ECO:0000256" key="14">
    <source>
        <dbReference type="ARBA" id="ARBA00023268"/>
    </source>
</evidence>
<dbReference type="Pfam" id="PF00905">
    <property type="entry name" value="Transpeptidase"/>
    <property type="match status" value="1"/>
</dbReference>
<comment type="pathway">
    <text evidence="2">Cell wall biogenesis; peptidoglycan biosynthesis.</text>
</comment>
<dbReference type="InterPro" id="IPR036950">
    <property type="entry name" value="PBP_transglycosylase"/>
</dbReference>
<dbReference type="InterPro" id="IPR012338">
    <property type="entry name" value="Beta-lactam/transpept-like"/>
</dbReference>
<dbReference type="Pfam" id="PF00912">
    <property type="entry name" value="Transgly"/>
    <property type="match status" value="1"/>
</dbReference>
<evidence type="ECO:0000256" key="2">
    <source>
        <dbReference type="ARBA" id="ARBA00004752"/>
    </source>
</evidence>
<evidence type="ECO:0000256" key="9">
    <source>
        <dbReference type="ARBA" id="ARBA00022679"/>
    </source>
</evidence>
<dbReference type="SUPFAM" id="SSF56601">
    <property type="entry name" value="beta-lactamase/transpeptidase-like"/>
    <property type="match status" value="1"/>
</dbReference>
<dbReference type="PANTHER" id="PTHR32282">
    <property type="entry name" value="BINDING PROTEIN TRANSPEPTIDASE, PUTATIVE-RELATED"/>
    <property type="match status" value="1"/>
</dbReference>
<dbReference type="PANTHER" id="PTHR32282:SF11">
    <property type="entry name" value="PENICILLIN-BINDING PROTEIN 1B"/>
    <property type="match status" value="1"/>
</dbReference>
<accession>A0ABS9KGT6</accession>
<comment type="subcellular location">
    <subcellularLocation>
        <location evidence="1">Cell membrane</location>
    </subcellularLocation>
</comment>
<dbReference type="InterPro" id="IPR050396">
    <property type="entry name" value="Glycosyltr_51/Transpeptidase"/>
</dbReference>
<dbReference type="Gene3D" id="1.10.3810.10">
    <property type="entry name" value="Biosynthetic peptidoglycan transglycosylase-like"/>
    <property type="match status" value="1"/>
</dbReference>
<evidence type="ECO:0000256" key="3">
    <source>
        <dbReference type="ARBA" id="ARBA00007090"/>
    </source>
</evidence>
<evidence type="ECO:0000256" key="4">
    <source>
        <dbReference type="ARBA" id="ARBA00007739"/>
    </source>
</evidence>
<evidence type="ECO:0000313" key="21">
    <source>
        <dbReference type="Proteomes" id="UP001165366"/>
    </source>
</evidence>
<evidence type="ECO:0000256" key="5">
    <source>
        <dbReference type="ARBA" id="ARBA00022475"/>
    </source>
</evidence>
<keyword evidence="6" id="KW-0121">Carboxypeptidase</keyword>
<dbReference type="InterPro" id="IPR001460">
    <property type="entry name" value="PCN-bd_Tpept"/>
</dbReference>
<keyword evidence="8" id="KW-0328">Glycosyltransferase</keyword>
<comment type="catalytic activity">
    <reaction evidence="16">
        <text>Preferential cleavage: (Ac)2-L-Lys-D-Ala-|-D-Ala. Also transpeptidation of peptidyl-alanyl moieties that are N-acyl substituents of D-alanine.</text>
        <dbReference type="EC" id="3.4.16.4"/>
    </reaction>
</comment>
<comment type="catalytic activity">
    <reaction evidence="17">
        <text>[GlcNAc-(1-&gt;4)-Mur2Ac(oyl-L-Ala-gamma-D-Glu-L-Lys-D-Ala-D-Ala)](n)-di-trans,octa-cis-undecaprenyl diphosphate + beta-D-GlcNAc-(1-&gt;4)-Mur2Ac(oyl-L-Ala-gamma-D-Glu-L-Lys-D-Ala-D-Ala)-di-trans,octa-cis-undecaprenyl diphosphate = [GlcNAc-(1-&gt;4)-Mur2Ac(oyl-L-Ala-gamma-D-Glu-L-Lys-D-Ala-D-Ala)](n+1)-di-trans,octa-cis-undecaprenyl diphosphate + di-trans,octa-cis-undecaprenyl diphosphate + H(+)</text>
        <dbReference type="Rhea" id="RHEA:23708"/>
        <dbReference type="Rhea" id="RHEA-COMP:9602"/>
        <dbReference type="Rhea" id="RHEA-COMP:9603"/>
        <dbReference type="ChEBI" id="CHEBI:15378"/>
        <dbReference type="ChEBI" id="CHEBI:58405"/>
        <dbReference type="ChEBI" id="CHEBI:60033"/>
        <dbReference type="ChEBI" id="CHEBI:78435"/>
        <dbReference type="EC" id="2.4.99.28"/>
    </reaction>
</comment>
<keyword evidence="14" id="KW-0511">Multifunctional enzyme</keyword>
<evidence type="ECO:0000256" key="17">
    <source>
        <dbReference type="ARBA" id="ARBA00049902"/>
    </source>
</evidence>